<protein>
    <recommendedName>
        <fullName evidence="3">Excreted virulence factor EspC, type VII ESX diderm</fullName>
    </recommendedName>
</protein>
<reference evidence="1 2" key="2">
    <citation type="submission" date="2023-11" db="EMBL/GenBank/DDBJ databases">
        <authorList>
            <person name="Lara A.C."/>
            <person name="Chronakova A."/>
        </authorList>
    </citation>
    <scope>NUCLEOTIDE SEQUENCE [LARGE SCALE GENOMIC DNA]</scope>
    <source>
        <strain evidence="1 2">BCCO 10_0856</strain>
    </source>
</reference>
<organism evidence="1 2">
    <name type="scientific">Lentzea miocenica</name>
    <dbReference type="NCBI Taxonomy" id="3095431"/>
    <lineage>
        <taxon>Bacteria</taxon>
        <taxon>Bacillati</taxon>
        <taxon>Actinomycetota</taxon>
        <taxon>Actinomycetes</taxon>
        <taxon>Pseudonocardiales</taxon>
        <taxon>Pseudonocardiaceae</taxon>
        <taxon>Lentzea</taxon>
    </lineage>
</organism>
<dbReference type="RefSeq" id="WP_319967465.1">
    <property type="nucleotide sequence ID" value="NZ_JAXAVW010000015.1"/>
</dbReference>
<comment type="caution">
    <text evidence="1">The sequence shown here is derived from an EMBL/GenBank/DDBJ whole genome shotgun (WGS) entry which is preliminary data.</text>
</comment>
<accession>A0ABU4T2U6</accession>
<reference evidence="1 2" key="1">
    <citation type="submission" date="2023-11" db="EMBL/GenBank/DDBJ databases">
        <title>Lentzea sokolovensis, sp. nov., Lentzea kristufkii, sp. nov., and Lentzea miocenensis, sp. nov., rare actinobacteria from Sokolov Coal Basin, Miocene lacustrine sediment, Czech Republic.</title>
        <authorList>
            <person name="Lara A."/>
            <person name="Kotroba L."/>
            <person name="Nouioui I."/>
            <person name="Neumann-Schaal M."/>
            <person name="Mast Y."/>
            <person name="Chronakova A."/>
        </authorList>
    </citation>
    <scope>NUCLEOTIDE SEQUENCE [LARGE SCALE GENOMIC DNA]</scope>
    <source>
        <strain evidence="1 2">BCCO 10_0856</strain>
    </source>
</reference>
<gene>
    <name evidence="1" type="ORF">SK803_19595</name>
</gene>
<keyword evidence="2" id="KW-1185">Reference proteome</keyword>
<evidence type="ECO:0000313" key="2">
    <source>
        <dbReference type="Proteomes" id="UP001285521"/>
    </source>
</evidence>
<evidence type="ECO:0000313" key="1">
    <source>
        <dbReference type="EMBL" id="MDX8032425.1"/>
    </source>
</evidence>
<dbReference type="Proteomes" id="UP001285521">
    <property type="component" value="Unassembled WGS sequence"/>
</dbReference>
<proteinExistence type="predicted"/>
<evidence type="ECO:0008006" key="3">
    <source>
        <dbReference type="Google" id="ProtNLM"/>
    </source>
</evidence>
<dbReference type="EMBL" id="JAXAVW010000015">
    <property type="protein sequence ID" value="MDX8032425.1"/>
    <property type="molecule type" value="Genomic_DNA"/>
</dbReference>
<sequence length="115" mass="13005">MGNDDFKVVTQKIRDEAKIWQKRVDDTRPIVSAVQNAWLASTAFFVGDLATLGVGMINADAESKQYNEFRTYIEKLLTGAGIEFGQIDATLRKIADEYDRTESVNKLDLDKTYHV</sequence>
<name>A0ABU4T2U6_9PSEU</name>